<keyword evidence="2" id="KW-1185">Reference proteome</keyword>
<reference evidence="1" key="1">
    <citation type="submission" date="2021-02" db="EMBL/GenBank/DDBJ databases">
        <authorList>
            <person name="Bekaert M."/>
        </authorList>
    </citation>
    <scope>NUCLEOTIDE SEQUENCE</scope>
    <source>
        <strain evidence="1">IoA-00</strain>
    </source>
</reference>
<sequence length="176" mass="20553">MPVDSDANLDRFRSRTNYFQDITTESSRRIQIDVSFKPEPLEVNDSLMKFKNWMKAFRRFYSSNLISKLPLDEQRGYLDNCLYSSGRSNLEQFLDMGDVQSIDAYLDALNGHYSVLNRRVDFNKCLCQPSWQNQVFEVSICQEKGLKLDFTEFAGAYQSIKRRVESVGEADGEYYK</sequence>
<organism evidence="1 2">
    <name type="scientific">Lepeophtheirus salmonis</name>
    <name type="common">Salmon louse</name>
    <name type="synonym">Caligus salmonis</name>
    <dbReference type="NCBI Taxonomy" id="72036"/>
    <lineage>
        <taxon>Eukaryota</taxon>
        <taxon>Metazoa</taxon>
        <taxon>Ecdysozoa</taxon>
        <taxon>Arthropoda</taxon>
        <taxon>Crustacea</taxon>
        <taxon>Multicrustacea</taxon>
        <taxon>Hexanauplia</taxon>
        <taxon>Copepoda</taxon>
        <taxon>Siphonostomatoida</taxon>
        <taxon>Caligidae</taxon>
        <taxon>Lepeophtheirus</taxon>
    </lineage>
</organism>
<dbReference type="Proteomes" id="UP000675881">
    <property type="component" value="Chromosome 4"/>
</dbReference>
<accession>A0A7R8CXA3</accession>
<gene>
    <name evidence="1" type="ORF">LSAA_8433</name>
</gene>
<dbReference type="EMBL" id="HG994583">
    <property type="protein sequence ID" value="CAF2929480.1"/>
    <property type="molecule type" value="Genomic_DNA"/>
</dbReference>
<proteinExistence type="predicted"/>
<protein>
    <submittedName>
        <fullName evidence="1">(salmon louse) hypothetical protein</fullName>
    </submittedName>
</protein>
<evidence type="ECO:0000313" key="1">
    <source>
        <dbReference type="EMBL" id="CAF2929480.1"/>
    </source>
</evidence>
<dbReference type="AlphaFoldDB" id="A0A7R8CXA3"/>
<evidence type="ECO:0000313" key="2">
    <source>
        <dbReference type="Proteomes" id="UP000675881"/>
    </source>
</evidence>
<name>A0A7R8CXA3_LEPSM</name>